<feature type="region of interest" description="Disordered" evidence="1">
    <location>
        <begin position="22"/>
        <end position="52"/>
    </location>
</feature>
<proteinExistence type="predicted"/>
<name>A0ABQ5IU28_9ASTR</name>
<reference evidence="2" key="1">
    <citation type="journal article" date="2022" name="Int. J. Mol. Sci.">
        <title>Draft Genome of Tanacetum Coccineum: Genomic Comparison of Closely Related Tanacetum-Family Plants.</title>
        <authorList>
            <person name="Yamashiro T."/>
            <person name="Shiraishi A."/>
            <person name="Nakayama K."/>
            <person name="Satake H."/>
        </authorList>
    </citation>
    <scope>NUCLEOTIDE SEQUENCE</scope>
</reference>
<dbReference type="EMBL" id="BQNB010021063">
    <property type="protein sequence ID" value="GJU02474.1"/>
    <property type="molecule type" value="Genomic_DNA"/>
</dbReference>
<evidence type="ECO:0000256" key="1">
    <source>
        <dbReference type="SAM" id="MobiDB-lite"/>
    </source>
</evidence>
<dbReference type="Proteomes" id="UP001151760">
    <property type="component" value="Unassembled WGS sequence"/>
</dbReference>
<comment type="caution">
    <text evidence="2">The sequence shown here is derived from an EMBL/GenBank/DDBJ whole genome shotgun (WGS) entry which is preliminary data.</text>
</comment>
<reference evidence="2" key="2">
    <citation type="submission" date="2022-01" db="EMBL/GenBank/DDBJ databases">
        <authorList>
            <person name="Yamashiro T."/>
            <person name="Shiraishi A."/>
            <person name="Satake H."/>
            <person name="Nakayama K."/>
        </authorList>
    </citation>
    <scope>NUCLEOTIDE SEQUENCE</scope>
</reference>
<organism evidence="2 3">
    <name type="scientific">Tanacetum coccineum</name>
    <dbReference type="NCBI Taxonomy" id="301880"/>
    <lineage>
        <taxon>Eukaryota</taxon>
        <taxon>Viridiplantae</taxon>
        <taxon>Streptophyta</taxon>
        <taxon>Embryophyta</taxon>
        <taxon>Tracheophyta</taxon>
        <taxon>Spermatophyta</taxon>
        <taxon>Magnoliopsida</taxon>
        <taxon>eudicotyledons</taxon>
        <taxon>Gunneridae</taxon>
        <taxon>Pentapetalae</taxon>
        <taxon>asterids</taxon>
        <taxon>campanulids</taxon>
        <taxon>Asterales</taxon>
        <taxon>Asteraceae</taxon>
        <taxon>Asteroideae</taxon>
        <taxon>Anthemideae</taxon>
        <taxon>Anthemidinae</taxon>
        <taxon>Tanacetum</taxon>
    </lineage>
</organism>
<sequence length="69" mass="7181">MPMALSGSSDIKILLRVAEGGDHAVQSHHQNSEEAGVSKDISGDEGLSSGGTKLNSVFIIAEVTFTKPK</sequence>
<accession>A0ABQ5IU28</accession>
<gene>
    <name evidence="2" type="ORF">Tco_1112812</name>
</gene>
<keyword evidence="3" id="KW-1185">Reference proteome</keyword>
<evidence type="ECO:0000313" key="3">
    <source>
        <dbReference type="Proteomes" id="UP001151760"/>
    </source>
</evidence>
<evidence type="ECO:0000313" key="2">
    <source>
        <dbReference type="EMBL" id="GJU02474.1"/>
    </source>
</evidence>
<protein>
    <submittedName>
        <fullName evidence="2">Uncharacterized protein</fullName>
    </submittedName>
</protein>